<dbReference type="Proteomes" id="UP000035642">
    <property type="component" value="Unassembled WGS sequence"/>
</dbReference>
<proteinExistence type="predicted"/>
<evidence type="ECO:0000313" key="3">
    <source>
        <dbReference type="WBParaSite" id="ACAC_0000197101-mRNA-1"/>
    </source>
</evidence>
<dbReference type="WBParaSite" id="ACAC_0000197101-mRNA-1">
    <property type="protein sequence ID" value="ACAC_0000197101-mRNA-1"/>
    <property type="gene ID" value="ACAC_0000197101"/>
</dbReference>
<sequence>MTAVRRSRRRNAAINGGGAKPAAITTRSPPLYAGERKPEPEPDGRGTNASGATRKRLAFGSAPSPISARAAA</sequence>
<protein>
    <submittedName>
        <fullName evidence="3">DUF1534 domain-containing protein</fullName>
    </submittedName>
</protein>
<organism evidence="2 3">
    <name type="scientific">Angiostrongylus cantonensis</name>
    <name type="common">Rat lungworm</name>
    <dbReference type="NCBI Taxonomy" id="6313"/>
    <lineage>
        <taxon>Eukaryota</taxon>
        <taxon>Metazoa</taxon>
        <taxon>Ecdysozoa</taxon>
        <taxon>Nematoda</taxon>
        <taxon>Chromadorea</taxon>
        <taxon>Rhabditida</taxon>
        <taxon>Rhabditina</taxon>
        <taxon>Rhabditomorpha</taxon>
        <taxon>Strongyloidea</taxon>
        <taxon>Metastrongylidae</taxon>
        <taxon>Angiostrongylus</taxon>
    </lineage>
</organism>
<dbReference type="AlphaFoldDB" id="A0A0K0CWV0"/>
<feature type="compositionally biased region" description="Basic and acidic residues" evidence="1">
    <location>
        <begin position="34"/>
        <end position="44"/>
    </location>
</feature>
<reference evidence="3" key="2">
    <citation type="submission" date="2017-02" db="UniProtKB">
        <authorList>
            <consortium name="WormBaseParasite"/>
        </authorList>
    </citation>
    <scope>IDENTIFICATION</scope>
</reference>
<feature type="compositionally biased region" description="Basic residues" evidence="1">
    <location>
        <begin position="1"/>
        <end position="11"/>
    </location>
</feature>
<reference evidence="2" key="1">
    <citation type="submission" date="2012-09" db="EMBL/GenBank/DDBJ databases">
        <authorList>
            <person name="Martin A.A."/>
        </authorList>
    </citation>
    <scope>NUCLEOTIDE SEQUENCE</scope>
</reference>
<accession>A0A0K0CWV0</accession>
<feature type="region of interest" description="Disordered" evidence="1">
    <location>
        <begin position="1"/>
        <end position="72"/>
    </location>
</feature>
<feature type="compositionally biased region" description="Low complexity" evidence="1">
    <location>
        <begin position="61"/>
        <end position="72"/>
    </location>
</feature>
<evidence type="ECO:0000256" key="1">
    <source>
        <dbReference type="SAM" id="MobiDB-lite"/>
    </source>
</evidence>
<keyword evidence="2" id="KW-1185">Reference proteome</keyword>
<name>A0A0K0CWV0_ANGCA</name>
<evidence type="ECO:0000313" key="2">
    <source>
        <dbReference type="Proteomes" id="UP000035642"/>
    </source>
</evidence>